<feature type="region of interest" description="Disordered" evidence="1">
    <location>
        <begin position="35"/>
        <end position="241"/>
    </location>
</feature>
<dbReference type="OrthoDB" id="4068385at2759"/>
<feature type="compositionally biased region" description="Gly residues" evidence="1">
    <location>
        <begin position="130"/>
        <end position="139"/>
    </location>
</feature>
<dbReference type="EMBL" id="CH981528">
    <property type="protein sequence ID" value="EDK45858.1"/>
    <property type="molecule type" value="Genomic_DNA"/>
</dbReference>
<dbReference type="STRING" id="379508.A5E350"/>
<reference evidence="2 3" key="1">
    <citation type="journal article" date="2009" name="Nature">
        <title>Evolution of pathogenicity and sexual reproduction in eight Candida genomes.</title>
        <authorList>
            <person name="Butler G."/>
            <person name="Rasmussen M.D."/>
            <person name="Lin M.F."/>
            <person name="Santos M.A."/>
            <person name="Sakthikumar S."/>
            <person name="Munro C.A."/>
            <person name="Rheinbay E."/>
            <person name="Grabherr M."/>
            <person name="Forche A."/>
            <person name="Reedy J.L."/>
            <person name="Agrafioti I."/>
            <person name="Arnaud M.B."/>
            <person name="Bates S."/>
            <person name="Brown A.J."/>
            <person name="Brunke S."/>
            <person name="Costanzo M.C."/>
            <person name="Fitzpatrick D.A."/>
            <person name="de Groot P.W."/>
            <person name="Harris D."/>
            <person name="Hoyer L.L."/>
            <person name="Hube B."/>
            <person name="Klis F.M."/>
            <person name="Kodira C."/>
            <person name="Lennard N."/>
            <person name="Logue M.E."/>
            <person name="Martin R."/>
            <person name="Neiman A.M."/>
            <person name="Nikolaou E."/>
            <person name="Quail M.A."/>
            <person name="Quinn J."/>
            <person name="Santos M.C."/>
            <person name="Schmitzberger F.F."/>
            <person name="Sherlock G."/>
            <person name="Shah P."/>
            <person name="Silverstein K.A."/>
            <person name="Skrzypek M.S."/>
            <person name="Soll D."/>
            <person name="Staggs R."/>
            <person name="Stansfield I."/>
            <person name="Stumpf M.P."/>
            <person name="Sudbery P.E."/>
            <person name="Srikantha T."/>
            <person name="Zeng Q."/>
            <person name="Berman J."/>
            <person name="Berriman M."/>
            <person name="Heitman J."/>
            <person name="Gow N.A."/>
            <person name="Lorenz M.C."/>
            <person name="Birren B.W."/>
            <person name="Kellis M."/>
            <person name="Cuomo C.A."/>
        </authorList>
    </citation>
    <scope>NUCLEOTIDE SEQUENCE [LARGE SCALE GENOMIC DNA]</scope>
    <source>
        <strain evidence="3">ATCC 11503 / BCRC 21390 / CBS 2605 / JCM 1781 / NBRC 1676 / NRRL YB-4239</strain>
    </source>
</reference>
<feature type="compositionally biased region" description="Polar residues" evidence="1">
    <location>
        <begin position="163"/>
        <end position="179"/>
    </location>
</feature>
<evidence type="ECO:0000256" key="1">
    <source>
        <dbReference type="SAM" id="MobiDB-lite"/>
    </source>
</evidence>
<dbReference type="Pfam" id="PF10863">
    <property type="entry name" value="NOP19"/>
    <property type="match status" value="1"/>
</dbReference>
<protein>
    <submittedName>
        <fullName evidence="2">Uncharacterized protein</fullName>
    </submittedName>
</protein>
<feature type="compositionally biased region" description="Polar residues" evidence="1">
    <location>
        <begin position="87"/>
        <end position="106"/>
    </location>
</feature>
<feature type="compositionally biased region" description="Low complexity" evidence="1">
    <location>
        <begin position="37"/>
        <end position="47"/>
    </location>
</feature>
<dbReference type="Proteomes" id="UP000001996">
    <property type="component" value="Unassembled WGS sequence"/>
</dbReference>
<dbReference type="InterPro" id="IPR022592">
    <property type="entry name" value="Nucleolar_19"/>
</dbReference>
<keyword evidence="3" id="KW-1185">Reference proteome</keyword>
<evidence type="ECO:0000313" key="2">
    <source>
        <dbReference type="EMBL" id="EDK45858.1"/>
    </source>
</evidence>
<dbReference type="VEuPathDB" id="FungiDB:LELG_04037"/>
<proteinExistence type="predicted"/>
<dbReference type="GO" id="GO:0042274">
    <property type="term" value="P:ribosomal small subunit biogenesis"/>
    <property type="evidence" value="ECO:0007669"/>
    <property type="project" value="InterPro"/>
</dbReference>
<sequence>MAGNRREEIKKKEALQAKFQLSMAQNNARAMSWLTPSASATSASSSTKPISGNTANTSKVPGSNENIDDSNDEFMNLRVIPPGSGLGSTKSTQRIGDFFQQFNTDPNSNKLKNKDNTNNNAVGDVRRNGGSAGNSGSGGSRAMNALLNKMRNENREKIKQNQDHNISTKKGTVVGNLTSGGRKALKTGDTKSAKKGTGFHTGGMNGDNDSDSDPDMDALRARASIKKNTSMGRVGKKARPF</sequence>
<feature type="compositionally biased region" description="Basic and acidic residues" evidence="1">
    <location>
        <begin position="150"/>
        <end position="162"/>
    </location>
</feature>
<organism evidence="2 3">
    <name type="scientific">Lodderomyces elongisporus (strain ATCC 11503 / CBS 2605 / JCM 1781 / NBRC 1676 / NRRL YB-4239)</name>
    <name type="common">Yeast</name>
    <name type="synonym">Saccharomyces elongisporus</name>
    <dbReference type="NCBI Taxonomy" id="379508"/>
    <lineage>
        <taxon>Eukaryota</taxon>
        <taxon>Fungi</taxon>
        <taxon>Dikarya</taxon>
        <taxon>Ascomycota</taxon>
        <taxon>Saccharomycotina</taxon>
        <taxon>Pichiomycetes</taxon>
        <taxon>Debaryomycetaceae</taxon>
        <taxon>Candida/Lodderomyces clade</taxon>
        <taxon>Lodderomyces</taxon>
    </lineage>
</organism>
<name>A5E350_LODEL</name>
<dbReference type="OMA" id="NNMYRIT"/>
<feature type="compositionally biased region" description="Polar residues" evidence="1">
    <location>
        <begin position="48"/>
        <end position="65"/>
    </location>
</feature>
<dbReference type="HOGENOM" id="CLU_1065581_0_0_1"/>
<gene>
    <name evidence="2" type="ORF">LELG_04037</name>
</gene>
<dbReference type="GeneID" id="5232035"/>
<dbReference type="GO" id="GO:0030686">
    <property type="term" value="C:90S preribosome"/>
    <property type="evidence" value="ECO:0007669"/>
    <property type="project" value="InterPro"/>
</dbReference>
<dbReference type="FunCoup" id="A5E350">
    <property type="interactions" value="107"/>
</dbReference>
<dbReference type="InParanoid" id="A5E350"/>
<accession>A5E350</accession>
<evidence type="ECO:0000313" key="3">
    <source>
        <dbReference type="Proteomes" id="UP000001996"/>
    </source>
</evidence>
<dbReference type="AlphaFoldDB" id="A5E350"/>
<dbReference type="KEGG" id="lel:PVL30_004861"/>